<dbReference type="SUPFAM" id="SSF50494">
    <property type="entry name" value="Trypsin-like serine proteases"/>
    <property type="match status" value="1"/>
</dbReference>
<evidence type="ECO:0000256" key="2">
    <source>
        <dbReference type="SAM" id="SignalP"/>
    </source>
</evidence>
<dbReference type="Gene3D" id="2.40.10.10">
    <property type="entry name" value="Trypsin-like serine proteases"/>
    <property type="match status" value="1"/>
</dbReference>
<accession>A0A251XVC0</accession>
<dbReference type="PROSITE" id="PS51318">
    <property type="entry name" value="TAT"/>
    <property type="match status" value="1"/>
</dbReference>
<name>A0A251XVC0_9MICO</name>
<feature type="chain" id="PRO_5013327195" description="Serine protease" evidence="2">
    <location>
        <begin position="33"/>
        <end position="270"/>
    </location>
</feature>
<feature type="compositionally biased region" description="Basic and acidic residues" evidence="1">
    <location>
        <begin position="261"/>
        <end position="270"/>
    </location>
</feature>
<proteinExistence type="predicted"/>
<organism evidence="3 4">
    <name type="scientific">Clavibacter michiganensis</name>
    <dbReference type="NCBI Taxonomy" id="28447"/>
    <lineage>
        <taxon>Bacteria</taxon>
        <taxon>Bacillati</taxon>
        <taxon>Actinomycetota</taxon>
        <taxon>Actinomycetes</taxon>
        <taxon>Micrococcales</taxon>
        <taxon>Microbacteriaceae</taxon>
        <taxon>Clavibacter</taxon>
    </lineage>
</organism>
<evidence type="ECO:0008006" key="5">
    <source>
        <dbReference type="Google" id="ProtNLM"/>
    </source>
</evidence>
<dbReference type="InterPro" id="IPR009003">
    <property type="entry name" value="Peptidase_S1_PA"/>
</dbReference>
<reference evidence="3 4" key="1">
    <citation type="submission" date="2016-08" db="EMBL/GenBank/DDBJ databases">
        <title>Genome sequence of Clavibacter michiganensis spp. strain CASJ009.</title>
        <authorList>
            <person name="Thapa S.P."/>
            <person name="Coaker G."/>
        </authorList>
    </citation>
    <scope>NUCLEOTIDE SEQUENCE [LARGE SCALE GENOMIC DNA]</scope>
    <source>
        <strain evidence="3">CASJ009</strain>
    </source>
</reference>
<evidence type="ECO:0000313" key="3">
    <source>
        <dbReference type="EMBL" id="OUE09466.1"/>
    </source>
</evidence>
<protein>
    <recommendedName>
        <fullName evidence="5">Serine protease</fullName>
    </recommendedName>
</protein>
<dbReference type="InterPro" id="IPR006311">
    <property type="entry name" value="TAT_signal"/>
</dbReference>
<gene>
    <name evidence="3" type="ORF">CMsap09_11020</name>
</gene>
<feature type="region of interest" description="Disordered" evidence="1">
    <location>
        <begin position="225"/>
        <end position="270"/>
    </location>
</feature>
<dbReference type="EMBL" id="MDHJ01000001">
    <property type="protein sequence ID" value="OUE09466.1"/>
    <property type="molecule type" value="Genomic_DNA"/>
</dbReference>
<feature type="signal peptide" evidence="2">
    <location>
        <begin position="1"/>
        <end position="32"/>
    </location>
</feature>
<dbReference type="InterPro" id="IPR043504">
    <property type="entry name" value="Peptidase_S1_PA_chymotrypsin"/>
</dbReference>
<sequence>MPRSARSARHALAAVMLAAAVALLGGAPGAWAHAPVAPVVPVVPVAPVVPVGDPVSPDAGRPRVVALAADEVAATAAFWTPARLGAADRATAEAMAQPATSLAAAPVRHAARVAPVPHVGRMYMVNADDTFQTCSANAVVSGNGLTVATAAHCIDDFGAFHAHIAFVPAYEDGRAPFGTWPLASYVLPAGWTGAHPPASDTAFFTVSSPTGRTLAVTVGASPVLFGERTTSRPPSTGIRDFRRSTTSTPCSAGARRRPPLRRPDRASPAP</sequence>
<dbReference type="AlphaFoldDB" id="A0A251XVC0"/>
<evidence type="ECO:0000256" key="1">
    <source>
        <dbReference type="SAM" id="MobiDB-lite"/>
    </source>
</evidence>
<dbReference type="Proteomes" id="UP000195106">
    <property type="component" value="Unassembled WGS sequence"/>
</dbReference>
<keyword evidence="2" id="KW-0732">Signal</keyword>
<comment type="caution">
    <text evidence="3">The sequence shown here is derived from an EMBL/GenBank/DDBJ whole genome shotgun (WGS) entry which is preliminary data.</text>
</comment>
<evidence type="ECO:0000313" key="4">
    <source>
        <dbReference type="Proteomes" id="UP000195106"/>
    </source>
</evidence>